<name>A0A060A3U4_ACICK</name>
<accession>A0A060A3U4</accession>
<geneLocation type="plasmid" evidence="2">
    <name>megaPlasmid mpAca1.1</name>
</geneLocation>
<dbReference type="KEGG" id="acz:Acaty_m0164"/>
<dbReference type="Proteomes" id="UP000005522">
    <property type="component" value="Plasmid megap mpAca1.1"/>
</dbReference>
<sequence length="358" mass="42055">MKEKKEKVFRTFNQYIRPKIPQNIGSRYYRGNNKPIDVCRYHDTYDVGIGYIFSDYTVILHKEYSLKKDGFSVVRRKCANPYCRFCPHIRHFRLADGKLYTSPTAADFRRTLPDGPRMVNTYMDMKRRVEKLIRFEKEISWLNKFEKNAMEELSLIIDYFSKEMREADQETHQYDAYHFRWAQLQDLPEQEIVGPYTPLWGARLDQALVLLRGAYEEVRRGLHAFYYGRLGGHSNKWSELLFPVPAHRTVGDVPRYQWRYIVFSKTTRTITYKSHLLVGGKGGVKIKRLLKGQYPSQADLAPWRYQGLRSNILAYAHKTRQLDQLGDLLNRLIRSAKKGLPALGKIKHASESFSAIKL</sequence>
<dbReference type="RefSeq" id="WP_004867675.1">
    <property type="nucleotide sequence ID" value="NZ_CP005987.1"/>
</dbReference>
<organism evidence="1 2">
    <name type="scientific">Acidithiobacillus caldus (strain ATCC 51756 / DSM 8584 / KU)</name>
    <dbReference type="NCBI Taxonomy" id="637389"/>
    <lineage>
        <taxon>Bacteria</taxon>
        <taxon>Pseudomonadati</taxon>
        <taxon>Pseudomonadota</taxon>
        <taxon>Acidithiobacillia</taxon>
        <taxon>Acidithiobacillales</taxon>
        <taxon>Acidithiobacillaceae</taxon>
        <taxon>Acidithiobacillus</taxon>
    </lineage>
</organism>
<evidence type="ECO:0000313" key="1">
    <source>
        <dbReference type="EMBL" id="AIA56737.1"/>
    </source>
</evidence>
<evidence type="ECO:0000313" key="2">
    <source>
        <dbReference type="Proteomes" id="UP000005522"/>
    </source>
</evidence>
<protein>
    <submittedName>
        <fullName evidence="1">Uncharacterized protein</fullName>
    </submittedName>
</protein>
<keyword evidence="1" id="KW-0614">Plasmid</keyword>
<reference evidence="1 2" key="1">
    <citation type="journal article" date="2009" name="J. Bacteriol.">
        <title>Draft genome sequence of the extremely acidophilic bacterium Acidithiobacillus caldus ATCC 51756 reveals metabolic versatility in the genus Acidithiobacillus.</title>
        <authorList>
            <person name="Valdes J."/>
            <person name="Quatrini R."/>
            <person name="Hallberg K."/>
            <person name="Dopson M."/>
            <person name="Valenzuela P.D."/>
            <person name="Holmes D.S."/>
        </authorList>
    </citation>
    <scope>NUCLEOTIDE SEQUENCE [LARGE SCALE GENOMIC DNA]</scope>
    <source>
        <strain evidence="2">ATCC 51756 / DSM 8584 / KU</strain>
        <plasmid evidence="2">megaPlasmid mpAca1.1</plasmid>
    </source>
</reference>
<gene>
    <name evidence="1" type="ORF">Acaty_m0164</name>
</gene>
<dbReference type="HOGENOM" id="CLU_066165_0_0_6"/>
<dbReference type="EMBL" id="CP005987">
    <property type="protein sequence ID" value="AIA56737.1"/>
    <property type="molecule type" value="Genomic_DNA"/>
</dbReference>
<dbReference type="AlphaFoldDB" id="A0A060A3U4"/>
<proteinExistence type="predicted"/>